<evidence type="ECO:0000256" key="2">
    <source>
        <dbReference type="ARBA" id="ARBA00023315"/>
    </source>
</evidence>
<dbReference type="PANTHER" id="PTHR43877:SF2">
    <property type="entry name" value="AMINOALKYLPHOSPHONATE N-ACETYLTRANSFERASE-RELATED"/>
    <property type="match status" value="1"/>
</dbReference>
<dbReference type="RefSeq" id="WP_310424230.1">
    <property type="nucleotide sequence ID" value="NZ_JAVDYC010000001.1"/>
</dbReference>
<dbReference type="InterPro" id="IPR016181">
    <property type="entry name" value="Acyl_CoA_acyltransferase"/>
</dbReference>
<dbReference type="GO" id="GO:0016747">
    <property type="term" value="F:acyltransferase activity, transferring groups other than amino-acyl groups"/>
    <property type="evidence" value="ECO:0007669"/>
    <property type="project" value="InterPro"/>
</dbReference>
<protein>
    <submittedName>
        <fullName evidence="4">GNAT superfamily N-acetyltransferase</fullName>
    </submittedName>
</protein>
<dbReference type="InterPro" id="IPR000182">
    <property type="entry name" value="GNAT_dom"/>
</dbReference>
<organism evidence="4 5">
    <name type="scientific">Catenuloplanes niger</name>
    <dbReference type="NCBI Taxonomy" id="587534"/>
    <lineage>
        <taxon>Bacteria</taxon>
        <taxon>Bacillati</taxon>
        <taxon>Actinomycetota</taxon>
        <taxon>Actinomycetes</taxon>
        <taxon>Micromonosporales</taxon>
        <taxon>Micromonosporaceae</taxon>
        <taxon>Catenuloplanes</taxon>
    </lineage>
</organism>
<evidence type="ECO:0000256" key="1">
    <source>
        <dbReference type="ARBA" id="ARBA00022679"/>
    </source>
</evidence>
<evidence type="ECO:0000313" key="4">
    <source>
        <dbReference type="EMBL" id="MDR7327193.1"/>
    </source>
</evidence>
<dbReference type="PROSITE" id="PS51186">
    <property type="entry name" value="GNAT"/>
    <property type="match status" value="1"/>
</dbReference>
<dbReference type="EMBL" id="JAVDYC010000001">
    <property type="protein sequence ID" value="MDR7327193.1"/>
    <property type="molecule type" value="Genomic_DNA"/>
</dbReference>
<dbReference type="Pfam" id="PF00583">
    <property type="entry name" value="Acetyltransf_1"/>
    <property type="match status" value="1"/>
</dbReference>
<evidence type="ECO:0000313" key="5">
    <source>
        <dbReference type="Proteomes" id="UP001183629"/>
    </source>
</evidence>
<dbReference type="PANTHER" id="PTHR43877">
    <property type="entry name" value="AMINOALKYLPHOSPHONATE N-ACETYLTRANSFERASE-RELATED-RELATED"/>
    <property type="match status" value="1"/>
</dbReference>
<name>A0AAE4CY18_9ACTN</name>
<dbReference type="InterPro" id="IPR050832">
    <property type="entry name" value="Bact_Acetyltransf"/>
</dbReference>
<sequence>MTTTIVDVPFDDAEGVRLRAAMGAELFALFSDVQEREPVEPTAENVDAFVVARDAAGAAVGCGALRLLDDGTAEVKRMYVAPEARGTGASTAILRALEDRARARGVATVRMATTVRQPDAIRFYERAGYRRIETFGPYPVHPLGVYLTREIG</sequence>
<dbReference type="AlphaFoldDB" id="A0AAE4CY18"/>
<dbReference type="Gene3D" id="3.40.630.30">
    <property type="match status" value="1"/>
</dbReference>
<feature type="domain" description="N-acetyltransferase" evidence="3">
    <location>
        <begin position="3"/>
        <end position="152"/>
    </location>
</feature>
<dbReference type="CDD" id="cd04301">
    <property type="entry name" value="NAT_SF"/>
    <property type="match status" value="1"/>
</dbReference>
<evidence type="ECO:0000259" key="3">
    <source>
        <dbReference type="PROSITE" id="PS51186"/>
    </source>
</evidence>
<dbReference type="Proteomes" id="UP001183629">
    <property type="component" value="Unassembled WGS sequence"/>
</dbReference>
<keyword evidence="1" id="KW-0808">Transferase</keyword>
<dbReference type="SUPFAM" id="SSF55729">
    <property type="entry name" value="Acyl-CoA N-acyltransferases (Nat)"/>
    <property type="match status" value="1"/>
</dbReference>
<keyword evidence="2" id="KW-0012">Acyltransferase</keyword>
<keyword evidence="5" id="KW-1185">Reference proteome</keyword>
<proteinExistence type="predicted"/>
<accession>A0AAE4CY18</accession>
<reference evidence="4 5" key="1">
    <citation type="submission" date="2023-07" db="EMBL/GenBank/DDBJ databases">
        <title>Sequencing the genomes of 1000 actinobacteria strains.</title>
        <authorList>
            <person name="Klenk H.-P."/>
        </authorList>
    </citation>
    <scope>NUCLEOTIDE SEQUENCE [LARGE SCALE GENOMIC DNA]</scope>
    <source>
        <strain evidence="4 5">DSM 44711</strain>
    </source>
</reference>
<gene>
    <name evidence="4" type="ORF">J2S44_007443</name>
</gene>
<comment type="caution">
    <text evidence="4">The sequence shown here is derived from an EMBL/GenBank/DDBJ whole genome shotgun (WGS) entry which is preliminary data.</text>
</comment>